<evidence type="ECO:0000313" key="2">
    <source>
        <dbReference type="Proteomes" id="UP001596368"/>
    </source>
</evidence>
<name>A0ABD5XLM8_9EURY</name>
<gene>
    <name evidence="1" type="ORF">ACFQRB_03490</name>
</gene>
<evidence type="ECO:0000313" key="1">
    <source>
        <dbReference type="EMBL" id="MFC7135893.1"/>
    </source>
</evidence>
<dbReference type="AlphaFoldDB" id="A0ABD5XLM8"/>
<proteinExistence type="predicted"/>
<reference evidence="1 2" key="1">
    <citation type="journal article" date="2019" name="Int. J. Syst. Evol. Microbiol.">
        <title>The Global Catalogue of Microorganisms (GCM) 10K type strain sequencing project: providing services to taxonomists for standard genome sequencing and annotation.</title>
        <authorList>
            <consortium name="The Broad Institute Genomics Platform"/>
            <consortium name="The Broad Institute Genome Sequencing Center for Infectious Disease"/>
            <person name="Wu L."/>
            <person name="Ma J."/>
        </authorList>
    </citation>
    <scope>NUCLEOTIDE SEQUENCE [LARGE SCALE GENOMIC DNA]</scope>
    <source>
        <strain evidence="1 2">DT92</strain>
    </source>
</reference>
<dbReference type="Proteomes" id="UP001596368">
    <property type="component" value="Unassembled WGS sequence"/>
</dbReference>
<sequence>MSTGATCPRNRDPCTVNSAVARSATVRYGSGFAMVVVPDAA</sequence>
<comment type="caution">
    <text evidence="1">The sequence shown here is derived from an EMBL/GenBank/DDBJ whole genome shotgun (WGS) entry which is preliminary data.</text>
</comment>
<keyword evidence="2" id="KW-1185">Reference proteome</keyword>
<organism evidence="1 2">
    <name type="scientific">Halobaculum litoreum</name>
    <dbReference type="NCBI Taxonomy" id="3031998"/>
    <lineage>
        <taxon>Archaea</taxon>
        <taxon>Methanobacteriati</taxon>
        <taxon>Methanobacteriota</taxon>
        <taxon>Stenosarchaea group</taxon>
        <taxon>Halobacteria</taxon>
        <taxon>Halobacteriales</taxon>
        <taxon>Haloferacaceae</taxon>
        <taxon>Halobaculum</taxon>
    </lineage>
</organism>
<protein>
    <submittedName>
        <fullName evidence="1">Uncharacterized protein</fullName>
    </submittedName>
</protein>
<dbReference type="EMBL" id="JBHSZG010000001">
    <property type="protein sequence ID" value="MFC7135893.1"/>
    <property type="molecule type" value="Genomic_DNA"/>
</dbReference>
<accession>A0ABD5XLM8</accession>